<protein>
    <submittedName>
        <fullName evidence="2">Uncharacterized protein</fullName>
    </submittedName>
</protein>
<sequence length="588" mass="68308">MSKAAKNNPIKDNIYFFDKKTGEKKVVFDRVMRNSIYMLRADNPNKSLSEKACRLLTNYYDMISNSPNGTIFVDHEFISGKTRVGNRQNNNLHKELLDIFNIKYHQSIIIEGRKYRDGFTIEFTQNTEVILEDPKLFYSSQMAENCDLGGKKFPPSTKKISTPLYIEEENLKENLNRSIKTEEKIPTTANEETRSNFEKNISEKDEKVRTLKDYHPLSKDDCYRLQQISKRMFALNAMNEILLDMSRDIPAVFYSKKGFIKYFSTCLQNEKRDPNKINNETFKIKANLTDEDKENQRIYNYLKKVEESLDVSPELHFKKKLACVLADKKAYNLLTSYKALVIKDQKAKLYLRKIVELTPSEHNVILNQIKASHPASYVEKLELISEKPETKMQHNNLDAVILQKFGSVKGQDIIKNCSIKKLPTGKVEVQNKFSESLEEGDKDLLKTCIKQVYGENIAILAAKEKFYSSDENELWKQFKDFMKKQFRSDKDAESVIATWFAKLKHSQNIGSNKLIFTGIPFIISYIESNYSGLIDSAVKELKINIEFIYENNSRKPILYESGIGQFKRMDEETMNRLMSQPIFHTEGK</sequence>
<dbReference type="EMBL" id="LR797816">
    <property type="protein sequence ID" value="CAB4241091.1"/>
    <property type="molecule type" value="Genomic_DNA"/>
</dbReference>
<accession>A0A6J5T8U4</accession>
<organism evidence="2">
    <name type="scientific">uncultured Caudovirales phage</name>
    <dbReference type="NCBI Taxonomy" id="2100421"/>
    <lineage>
        <taxon>Viruses</taxon>
        <taxon>Duplodnaviria</taxon>
        <taxon>Heunggongvirae</taxon>
        <taxon>Uroviricota</taxon>
        <taxon>Caudoviricetes</taxon>
        <taxon>Peduoviridae</taxon>
        <taxon>Maltschvirus</taxon>
        <taxon>Maltschvirus maltsch</taxon>
    </lineage>
</organism>
<dbReference type="EMBL" id="LR796177">
    <property type="protein sequence ID" value="CAB4124125.1"/>
    <property type="molecule type" value="Genomic_DNA"/>
</dbReference>
<proteinExistence type="predicted"/>
<dbReference type="InterPro" id="IPR038454">
    <property type="entry name" value="DnaA_N_sf"/>
</dbReference>
<evidence type="ECO:0000313" key="1">
    <source>
        <dbReference type="EMBL" id="CAB4124125.1"/>
    </source>
</evidence>
<dbReference type="Gene3D" id="3.30.300.180">
    <property type="match status" value="1"/>
</dbReference>
<gene>
    <name evidence="2" type="ORF">UFOVP34_75</name>
    <name evidence="1" type="ORF">UFOVP51_31</name>
</gene>
<evidence type="ECO:0000313" key="2">
    <source>
        <dbReference type="EMBL" id="CAB4241091.1"/>
    </source>
</evidence>
<reference evidence="2" key="1">
    <citation type="submission" date="2020-05" db="EMBL/GenBank/DDBJ databases">
        <authorList>
            <person name="Chiriac C."/>
            <person name="Salcher M."/>
            <person name="Ghai R."/>
            <person name="Kavagutti S V."/>
        </authorList>
    </citation>
    <scope>NUCLEOTIDE SEQUENCE</scope>
</reference>
<name>A0A6J5T8U4_9CAUD</name>